<proteinExistence type="predicted"/>
<name>A0A6G1HIC4_9PEZI</name>
<dbReference type="AlphaFoldDB" id="A0A6G1HIC4"/>
<accession>A0A6G1HIC4</accession>
<evidence type="ECO:0000313" key="3">
    <source>
        <dbReference type="Proteomes" id="UP000799640"/>
    </source>
</evidence>
<dbReference type="EMBL" id="ML996711">
    <property type="protein sequence ID" value="KAF2395742.1"/>
    <property type="molecule type" value="Genomic_DNA"/>
</dbReference>
<evidence type="ECO:0000313" key="2">
    <source>
        <dbReference type="EMBL" id="KAF2395742.1"/>
    </source>
</evidence>
<evidence type="ECO:0000256" key="1">
    <source>
        <dbReference type="SAM" id="MobiDB-lite"/>
    </source>
</evidence>
<dbReference type="OrthoDB" id="3648773at2759"/>
<sequence>MGSFDHHGWGRRGSIVRQYCPPQTSFPLVPGKSRRKRRQTHSSASVKRTIQSSDCMTLSSSEKKQETLLRRPSIRSSPPSPDPNRFGRRRDTLLDENIQNTGAALHASPSLRGGEFRRSNAMSDQRAVSPRWSQSTADTALAPPDPPQPCRSPTSFTVDSTIDVPPLAWRTTTLQGARKLFRGLPDMRLMRYTKKRQPSVSRCASGVSEPDPEMSSWRSDDGTDTDLYETPSISTVSEFERRPSLPRPALSEPNRPKEKSSRFLNVVRQRSLRHSDHSDGKYSSASGARTPESEAPLETPSARNGRVSFWSDTASTGPPTPVAGIHSPAAEQDTPPFVSPTDENAIRPLSPVISPAPETRRGSMTIPSAERLPPSRRASTGGERVSTSGNWRPKWKRILSGSQSSGTSVSSSHTPGTPSTPRTPLTSIGLRAGLVLSPTPGAKSACFTPAAVPETPSTSSKKGYFVPHIDDEGARNAERVTFHTPFPQPPDAKPGGLERNWSRGSSSRFSEDGDCWRIPMENVFEDVEEEEVDHFGLRDDELRSIEWDLPEHLPGSPLCPLSPKHKGGGRGICVYHGRKNA</sequence>
<feature type="compositionally biased region" description="Low complexity" evidence="1">
    <location>
        <begin position="400"/>
        <end position="426"/>
    </location>
</feature>
<feature type="region of interest" description="Disordered" evidence="1">
    <location>
        <begin position="484"/>
        <end position="506"/>
    </location>
</feature>
<feature type="compositionally biased region" description="Polar residues" evidence="1">
    <location>
        <begin position="41"/>
        <end position="60"/>
    </location>
</feature>
<feature type="region of interest" description="Disordered" evidence="1">
    <location>
        <begin position="20"/>
        <end position="158"/>
    </location>
</feature>
<dbReference type="Proteomes" id="UP000799640">
    <property type="component" value="Unassembled WGS sequence"/>
</dbReference>
<gene>
    <name evidence="2" type="ORF">EJ06DRAFT_262140</name>
</gene>
<reference evidence="2" key="1">
    <citation type="journal article" date="2020" name="Stud. Mycol.">
        <title>101 Dothideomycetes genomes: a test case for predicting lifestyles and emergence of pathogens.</title>
        <authorList>
            <person name="Haridas S."/>
            <person name="Albert R."/>
            <person name="Binder M."/>
            <person name="Bloem J."/>
            <person name="Labutti K."/>
            <person name="Salamov A."/>
            <person name="Andreopoulos B."/>
            <person name="Baker S."/>
            <person name="Barry K."/>
            <person name="Bills G."/>
            <person name="Bluhm B."/>
            <person name="Cannon C."/>
            <person name="Castanera R."/>
            <person name="Culley D."/>
            <person name="Daum C."/>
            <person name="Ezra D."/>
            <person name="Gonzalez J."/>
            <person name="Henrissat B."/>
            <person name="Kuo A."/>
            <person name="Liang C."/>
            <person name="Lipzen A."/>
            <person name="Lutzoni F."/>
            <person name="Magnuson J."/>
            <person name="Mondo S."/>
            <person name="Nolan M."/>
            <person name="Ohm R."/>
            <person name="Pangilinan J."/>
            <person name="Park H.-J."/>
            <person name="Ramirez L."/>
            <person name="Alfaro M."/>
            <person name="Sun H."/>
            <person name="Tritt A."/>
            <person name="Yoshinaga Y."/>
            <person name="Zwiers L.-H."/>
            <person name="Turgeon B."/>
            <person name="Goodwin S."/>
            <person name="Spatafora J."/>
            <person name="Crous P."/>
            <person name="Grigoriev I."/>
        </authorList>
    </citation>
    <scope>NUCLEOTIDE SEQUENCE</scope>
    <source>
        <strain evidence="2">CBS 262.69</strain>
    </source>
</reference>
<keyword evidence="3" id="KW-1185">Reference proteome</keyword>
<organism evidence="2 3">
    <name type="scientific">Trichodelitschia bisporula</name>
    <dbReference type="NCBI Taxonomy" id="703511"/>
    <lineage>
        <taxon>Eukaryota</taxon>
        <taxon>Fungi</taxon>
        <taxon>Dikarya</taxon>
        <taxon>Ascomycota</taxon>
        <taxon>Pezizomycotina</taxon>
        <taxon>Dothideomycetes</taxon>
        <taxon>Dothideomycetes incertae sedis</taxon>
        <taxon>Phaeotrichales</taxon>
        <taxon>Phaeotrichaceae</taxon>
        <taxon>Trichodelitschia</taxon>
    </lineage>
</organism>
<protein>
    <submittedName>
        <fullName evidence="2">Uncharacterized protein</fullName>
    </submittedName>
</protein>
<feature type="region of interest" description="Disordered" evidence="1">
    <location>
        <begin position="192"/>
        <end position="426"/>
    </location>
</feature>